<dbReference type="GO" id="GO:0008270">
    <property type="term" value="F:zinc ion binding"/>
    <property type="evidence" value="ECO:0007669"/>
    <property type="project" value="UniProtKB-KW"/>
</dbReference>
<evidence type="ECO:0000256" key="4">
    <source>
        <dbReference type="PROSITE-ProRule" id="PRU00600"/>
    </source>
</evidence>
<dbReference type="PANTHER" id="PTHR15375:SF26">
    <property type="entry name" value="PROTEIN CHIFFON"/>
    <property type="match status" value="1"/>
</dbReference>
<dbReference type="PROSITE" id="PS51265">
    <property type="entry name" value="ZF_DBF4"/>
    <property type="match status" value="1"/>
</dbReference>
<gene>
    <name evidence="6" type="ORF">SCODWIG_03858</name>
</gene>
<dbReference type="SMART" id="SM00586">
    <property type="entry name" value="ZnF_DBF"/>
    <property type="match status" value="1"/>
</dbReference>
<dbReference type="GO" id="GO:0003676">
    <property type="term" value="F:nucleic acid binding"/>
    <property type="evidence" value="ECO:0007669"/>
    <property type="project" value="InterPro"/>
</dbReference>
<dbReference type="GO" id="GO:0043539">
    <property type="term" value="F:protein serine/threonine kinase activator activity"/>
    <property type="evidence" value="ECO:0007669"/>
    <property type="project" value="TreeGrafter"/>
</dbReference>
<dbReference type="InterPro" id="IPR036420">
    <property type="entry name" value="BRCT_dom_sf"/>
</dbReference>
<dbReference type="Proteomes" id="UP000262825">
    <property type="component" value="Unassembled WGS sequence"/>
</dbReference>
<dbReference type="InterPro" id="IPR013939">
    <property type="entry name" value="Regulatory_Dfp1/Him1"/>
</dbReference>
<dbReference type="InterPro" id="IPR038545">
    <property type="entry name" value="Znf_DBF_sf"/>
</dbReference>
<dbReference type="Pfam" id="PF08630">
    <property type="entry name" value="Dfp1_Him1_M"/>
    <property type="match status" value="1"/>
</dbReference>
<feature type="domain" description="DBF4-type" evidence="5">
    <location>
        <begin position="731"/>
        <end position="780"/>
    </location>
</feature>
<dbReference type="GO" id="GO:0010571">
    <property type="term" value="P:positive regulation of nuclear cell cycle DNA replication"/>
    <property type="evidence" value="ECO:0007669"/>
    <property type="project" value="TreeGrafter"/>
</dbReference>
<dbReference type="GO" id="GO:1901987">
    <property type="term" value="P:regulation of cell cycle phase transition"/>
    <property type="evidence" value="ECO:0007669"/>
    <property type="project" value="TreeGrafter"/>
</dbReference>
<dbReference type="VEuPathDB" id="FungiDB:SCODWIG_03858"/>
<dbReference type="InterPro" id="IPR055116">
    <property type="entry name" value="DBF4_BRCT"/>
</dbReference>
<evidence type="ECO:0000259" key="5">
    <source>
        <dbReference type="PROSITE" id="PS51265"/>
    </source>
</evidence>
<keyword evidence="2 4" id="KW-0863">Zinc-finger</keyword>
<dbReference type="Pfam" id="PF07535">
    <property type="entry name" value="zf-DBF"/>
    <property type="match status" value="1"/>
</dbReference>
<dbReference type="OrthoDB" id="3973118at2759"/>
<protein>
    <recommendedName>
        <fullName evidence="5">DBF4-type domain-containing protein</fullName>
    </recommendedName>
</protein>
<dbReference type="EMBL" id="UFAJ01001134">
    <property type="protein sequence ID" value="SSD62096.1"/>
    <property type="molecule type" value="Genomic_DNA"/>
</dbReference>
<keyword evidence="7" id="KW-1185">Reference proteome</keyword>
<evidence type="ECO:0000313" key="6">
    <source>
        <dbReference type="EMBL" id="SSD62096.1"/>
    </source>
</evidence>
<dbReference type="Pfam" id="PF22437">
    <property type="entry name" value="DBF4_BRCT"/>
    <property type="match status" value="1"/>
</dbReference>
<keyword evidence="1" id="KW-0479">Metal-binding</keyword>
<dbReference type="InterPro" id="IPR006572">
    <property type="entry name" value="Znf_DBF"/>
</dbReference>
<evidence type="ECO:0000256" key="1">
    <source>
        <dbReference type="ARBA" id="ARBA00022723"/>
    </source>
</evidence>
<evidence type="ECO:0000256" key="2">
    <source>
        <dbReference type="ARBA" id="ARBA00022771"/>
    </source>
</evidence>
<reference evidence="7" key="1">
    <citation type="submission" date="2018-06" db="EMBL/GenBank/DDBJ databases">
        <authorList>
            <person name="Guldener U."/>
        </authorList>
    </citation>
    <scope>NUCLEOTIDE SEQUENCE [LARGE SCALE GENOMIC DNA]</scope>
    <source>
        <strain evidence="7">UTAD17</strain>
    </source>
</reference>
<evidence type="ECO:0000256" key="3">
    <source>
        <dbReference type="ARBA" id="ARBA00022833"/>
    </source>
</evidence>
<dbReference type="GO" id="GO:0031431">
    <property type="term" value="C:Dbf4-dependent protein kinase complex"/>
    <property type="evidence" value="ECO:0007669"/>
    <property type="project" value="TreeGrafter"/>
</dbReference>
<dbReference type="PANTHER" id="PTHR15375">
    <property type="entry name" value="ACTIVATOR OF S-PHASE KINASE-RELATED"/>
    <property type="match status" value="1"/>
</dbReference>
<dbReference type="InterPro" id="IPR051590">
    <property type="entry name" value="Replication_Regulatory_Kinase"/>
</dbReference>
<dbReference type="FunFam" id="6.10.250.3410:FF:000001">
    <property type="entry name" value="Protein DBF4 homolog A"/>
    <property type="match status" value="1"/>
</dbReference>
<dbReference type="Gene3D" id="6.10.250.3410">
    <property type="entry name" value="DBF zinc finger"/>
    <property type="match status" value="1"/>
</dbReference>
<proteinExistence type="predicted"/>
<dbReference type="Gene3D" id="3.40.50.10190">
    <property type="entry name" value="BRCT domain"/>
    <property type="match status" value="1"/>
</dbReference>
<accession>A0A376BBV1</accession>
<keyword evidence="3" id="KW-0862">Zinc</keyword>
<organism evidence="6 7">
    <name type="scientific">Saccharomycodes ludwigii</name>
    <dbReference type="NCBI Taxonomy" id="36035"/>
    <lineage>
        <taxon>Eukaryota</taxon>
        <taxon>Fungi</taxon>
        <taxon>Dikarya</taxon>
        <taxon>Ascomycota</taxon>
        <taxon>Saccharomycotina</taxon>
        <taxon>Saccharomycetes</taxon>
        <taxon>Saccharomycodales</taxon>
        <taxon>Saccharomycodaceae</taxon>
        <taxon>Saccharomycodes</taxon>
    </lineage>
</organism>
<dbReference type="AlphaFoldDB" id="A0A376BBV1"/>
<name>A0A376BBV1_9ASCO</name>
<evidence type="ECO:0000313" key="7">
    <source>
        <dbReference type="Proteomes" id="UP000262825"/>
    </source>
</evidence>
<sequence>MIDKNSRKRVPLIETNANKVALPTMCATKINKTELLKVTPLIKNTGITVINKELPVSHSINNNKKQIVADVEEEKEGKNEKLTVIADQQPRQQEEEKDADVTELHVLKKLKHNNTTKIKATKFCKRSIDGALFQEHPKILPVLSNINALNTTLTNKRKFAIMKSKTNNITSSNAKKTSSINTTLKTNNQKLISDNISAKKLVKQPKKAVVSNSLDMKNWQQNWKQIMKKGTRIYFDIINDAVVANTTNNNSPNNSDINETYILLRNAFISLGAEIKSFFDTHITIVITTRSNISDYSKLPENDVLNKAHHAYMKIWNFDKAQRFLKNLDVDIHNYNVPQDNYHNTDSSMKNKSLSHYLKNEKLYGPTDRDPFCKRDDIHYFKSFVPHLYIYDLNQQFSPIIAIEWPKNDNTNKPVGYPKIKFGSLGRCPFVGDEGYDELQPRRILKRYKRDKLNENYALILRRLYSETANPNPSNNLYIIDTKYMDSEKLYNEEFKIIKGNMKNSDATNLGNTLTTDGENRPDKCDLSITNRLPPKATWKRQNLDNDGTTTINCIENNSNEKRGPPALIRFETAEFEESQRKRLTPFEIKASGVNLSNDTGNGLAPTKSSVVNKTLQHLNKLVVERNNNSKPPTLNNMGGASTSISNATSNSTSVATTAVSATLNVTNSGRTGGASSTINHNNTSKFNSTKINKIFTINDSSLKHGIKNNTSTVTKIRTPAQPQPQAIKDKKLGGGYCENCRVKYERLSEHIKTEKHQEFANNDLNFKAIDSLIEDLHVAIALESPTKINKLHY</sequence>